<dbReference type="OrthoDB" id="9948726at2759"/>
<evidence type="ECO:0000256" key="2">
    <source>
        <dbReference type="ARBA" id="ARBA00022553"/>
    </source>
</evidence>
<evidence type="ECO:0000256" key="1">
    <source>
        <dbReference type="ARBA" id="ARBA00009458"/>
    </source>
</evidence>
<dbReference type="Gene3D" id="1.10.437.10">
    <property type="entry name" value="Blc2-like"/>
    <property type="match status" value="1"/>
</dbReference>
<evidence type="ECO:0000256" key="4">
    <source>
        <dbReference type="SAM" id="MobiDB-lite"/>
    </source>
</evidence>
<evidence type="ECO:0000313" key="5">
    <source>
        <dbReference type="EMBL" id="OPJ80682.1"/>
    </source>
</evidence>
<comment type="caution">
    <text evidence="5">The sequence shown here is derived from an EMBL/GenBank/DDBJ whole genome shotgun (WGS) entry which is preliminary data.</text>
</comment>
<dbReference type="PANTHER" id="PTHR14965:SF1">
    <property type="entry name" value="APOPTOSIS FACILITATOR BCL-2-LIKE PROTEIN 14"/>
    <property type="match status" value="1"/>
</dbReference>
<dbReference type="InterPro" id="IPR020726">
    <property type="entry name" value="Bcl2_BH2_motif_CS"/>
</dbReference>
<dbReference type="AlphaFoldDB" id="A0A1V4K896"/>
<dbReference type="PANTHER" id="PTHR14965">
    <property type="entry name" value="SI:CH73-248E21.1"/>
    <property type="match status" value="1"/>
</dbReference>
<keyword evidence="2" id="KW-0597">Phosphoprotein</keyword>
<dbReference type="PROSITE" id="PS01258">
    <property type="entry name" value="BH2"/>
    <property type="match status" value="1"/>
</dbReference>
<dbReference type="GO" id="GO:0006915">
    <property type="term" value="P:apoptotic process"/>
    <property type="evidence" value="ECO:0007669"/>
    <property type="project" value="UniProtKB-KW"/>
</dbReference>
<feature type="region of interest" description="Disordered" evidence="4">
    <location>
        <begin position="1"/>
        <end position="20"/>
    </location>
</feature>
<dbReference type="InterPro" id="IPR036834">
    <property type="entry name" value="Bcl-2-like_sf"/>
</dbReference>
<reference evidence="5 6" key="1">
    <citation type="submission" date="2016-02" db="EMBL/GenBank/DDBJ databases">
        <title>Band-tailed pigeon sequencing and assembly.</title>
        <authorList>
            <person name="Soares A.E."/>
            <person name="Novak B.J."/>
            <person name="Rice E.S."/>
            <person name="O'Connell B."/>
            <person name="Chang D."/>
            <person name="Weber S."/>
            <person name="Shapiro B."/>
        </authorList>
    </citation>
    <scope>NUCLEOTIDE SEQUENCE [LARGE SCALE GENOMIC DNA]</scope>
    <source>
        <strain evidence="5">BTP2013</strain>
        <tissue evidence="5">Blood</tissue>
    </source>
</reference>
<dbReference type="Proteomes" id="UP000190648">
    <property type="component" value="Unassembled WGS sequence"/>
</dbReference>
<gene>
    <name evidence="5" type="primary">BCL2L14</name>
    <name evidence="5" type="ORF">AV530_010942</name>
</gene>
<organism evidence="5 6">
    <name type="scientific">Patagioenas fasciata monilis</name>
    <dbReference type="NCBI Taxonomy" id="372326"/>
    <lineage>
        <taxon>Eukaryota</taxon>
        <taxon>Metazoa</taxon>
        <taxon>Chordata</taxon>
        <taxon>Craniata</taxon>
        <taxon>Vertebrata</taxon>
        <taxon>Euteleostomi</taxon>
        <taxon>Archelosauria</taxon>
        <taxon>Archosauria</taxon>
        <taxon>Dinosauria</taxon>
        <taxon>Saurischia</taxon>
        <taxon>Theropoda</taxon>
        <taxon>Coelurosauria</taxon>
        <taxon>Aves</taxon>
        <taxon>Neognathae</taxon>
        <taxon>Neoaves</taxon>
        <taxon>Columbimorphae</taxon>
        <taxon>Columbiformes</taxon>
        <taxon>Columbidae</taxon>
        <taxon>Patagioenas</taxon>
    </lineage>
</organism>
<dbReference type="GO" id="GO:2001236">
    <property type="term" value="P:regulation of extrinsic apoptotic signaling pathway"/>
    <property type="evidence" value="ECO:0007669"/>
    <property type="project" value="TreeGrafter"/>
</dbReference>
<evidence type="ECO:0000313" key="6">
    <source>
        <dbReference type="Proteomes" id="UP000190648"/>
    </source>
</evidence>
<comment type="similarity">
    <text evidence="1">Belongs to the Bcl-2 family.</text>
</comment>
<proteinExistence type="inferred from homology"/>
<accession>A0A1V4K896</accession>
<dbReference type="SUPFAM" id="SSF56854">
    <property type="entry name" value="Bcl-2 inhibitors of programmed cell death"/>
    <property type="match status" value="1"/>
</dbReference>
<dbReference type="InterPro" id="IPR002475">
    <property type="entry name" value="Bcl2-like"/>
</dbReference>
<dbReference type="EMBL" id="LSYS01004200">
    <property type="protein sequence ID" value="OPJ80682.1"/>
    <property type="molecule type" value="Genomic_DNA"/>
</dbReference>
<evidence type="ECO:0000256" key="3">
    <source>
        <dbReference type="ARBA" id="ARBA00022703"/>
    </source>
</evidence>
<dbReference type="PROSITE" id="PS50062">
    <property type="entry name" value="BCL2_FAMILY"/>
    <property type="match status" value="1"/>
</dbReference>
<protein>
    <submittedName>
        <fullName evidence="5">Apoptosis facilitator Bcl-2-like protein 14</fullName>
    </submittedName>
</protein>
<sequence>MDLEGTKMSSPNDVSMEDDDRDSIEYKILMAYAQRRLSVSKYEKLLKNEANVRKSPSLISREVQIDHPRDKDGPSQRIINFRSPMMEVQSKTQLKGKSLPLYGGRAEQEKFPTLPLFENQGLYSACKAHSESPQEGNSQHQTSERADVNRIANKLAKLVTSRSQKFLRLVWLQGPSAKRYDSDGKEYDEEMIKTIVSLLRKSGDELEEMIQKDRTFYQRFEEMLSYTFFKSITDLFLKCAVADSPSQTESQVQREKVAFTMEVATRLNAVDNHPMNLVLGFGSKYLREHFKPWIQEQGGWEKAFESLDEEEVE</sequence>
<dbReference type="STRING" id="372326.A0A1V4K896"/>
<name>A0A1V4K896_PATFA</name>
<keyword evidence="6" id="KW-1185">Reference proteome</keyword>
<keyword evidence="3" id="KW-0053">Apoptosis</keyword>